<evidence type="ECO:0000256" key="1">
    <source>
        <dbReference type="ARBA" id="ARBA00001947"/>
    </source>
</evidence>
<evidence type="ECO:0000259" key="9">
    <source>
        <dbReference type="Pfam" id="PF04225"/>
    </source>
</evidence>
<comment type="cofactor">
    <cofactor evidence="1">
        <name>Zn(2+)</name>
        <dbReference type="ChEBI" id="CHEBI:29105"/>
    </cofactor>
</comment>
<dbReference type="RefSeq" id="WP_093478273.1">
    <property type="nucleotide sequence ID" value="NZ_FOUI01000016.1"/>
</dbReference>
<keyword evidence="5 11" id="KW-0378">Hydrolase</keyword>
<organism evidence="11 12">
    <name type="scientific">Halopseudomonas yangmingensis</name>
    <dbReference type="NCBI Taxonomy" id="1720063"/>
    <lineage>
        <taxon>Bacteria</taxon>
        <taxon>Pseudomonadati</taxon>
        <taxon>Pseudomonadota</taxon>
        <taxon>Gammaproteobacteria</taxon>
        <taxon>Pseudomonadales</taxon>
        <taxon>Pseudomonadaceae</taxon>
        <taxon>Halopseudomonas</taxon>
    </lineage>
</organism>
<dbReference type="InterPro" id="IPR050570">
    <property type="entry name" value="Cell_wall_metabolism_enzyme"/>
</dbReference>
<keyword evidence="12" id="KW-1185">Reference proteome</keyword>
<dbReference type="InterPro" id="IPR007340">
    <property type="entry name" value="LysM_Opacity-associatedA"/>
</dbReference>
<keyword evidence="3" id="KW-0645">Protease</keyword>
<comment type="subcellular location">
    <subcellularLocation>
        <location evidence="2">Cell envelope</location>
    </subcellularLocation>
</comment>
<feature type="domain" description="Csd3-like second N-terminal" evidence="10">
    <location>
        <begin position="208"/>
        <end position="330"/>
    </location>
</feature>
<dbReference type="InterPro" id="IPR045834">
    <property type="entry name" value="Csd3_N2"/>
</dbReference>
<dbReference type="Pfam" id="PF04225">
    <property type="entry name" value="LysM_OapA"/>
    <property type="match status" value="1"/>
</dbReference>
<dbReference type="EMBL" id="FOUI01000016">
    <property type="protein sequence ID" value="SFM81934.1"/>
    <property type="molecule type" value="Genomic_DNA"/>
</dbReference>
<dbReference type="SUPFAM" id="SSF51261">
    <property type="entry name" value="Duplicated hybrid motif"/>
    <property type="match status" value="1"/>
</dbReference>
<dbReference type="InterPro" id="IPR016047">
    <property type="entry name" value="M23ase_b-sheet_dom"/>
</dbReference>
<dbReference type="PANTHER" id="PTHR21666">
    <property type="entry name" value="PEPTIDASE-RELATED"/>
    <property type="match status" value="1"/>
</dbReference>
<dbReference type="GO" id="GO:0004222">
    <property type="term" value="F:metalloendopeptidase activity"/>
    <property type="evidence" value="ECO:0007669"/>
    <property type="project" value="TreeGrafter"/>
</dbReference>
<dbReference type="Proteomes" id="UP000243629">
    <property type="component" value="Unassembled WGS sequence"/>
</dbReference>
<evidence type="ECO:0000256" key="3">
    <source>
        <dbReference type="ARBA" id="ARBA00022670"/>
    </source>
</evidence>
<dbReference type="Gene3D" id="3.10.450.350">
    <property type="match status" value="2"/>
</dbReference>
<dbReference type="GO" id="GO:0006508">
    <property type="term" value="P:proteolysis"/>
    <property type="evidence" value="ECO:0007669"/>
    <property type="project" value="UniProtKB-KW"/>
</dbReference>
<accession>A0A1I4TYV9</accession>
<keyword evidence="6" id="KW-0862">Zinc</keyword>
<dbReference type="GO" id="GO:0046872">
    <property type="term" value="F:metal ion binding"/>
    <property type="evidence" value="ECO:0007669"/>
    <property type="project" value="UniProtKB-KW"/>
</dbReference>
<dbReference type="CDD" id="cd12797">
    <property type="entry name" value="M23_peptidase"/>
    <property type="match status" value="1"/>
</dbReference>
<evidence type="ECO:0000259" key="10">
    <source>
        <dbReference type="Pfam" id="PF19425"/>
    </source>
</evidence>
<dbReference type="Gene3D" id="2.70.70.10">
    <property type="entry name" value="Glucose Permease (Domain IIA)"/>
    <property type="match status" value="1"/>
</dbReference>
<dbReference type="PANTHER" id="PTHR21666:SF288">
    <property type="entry name" value="CELL DIVISION PROTEIN YTFB"/>
    <property type="match status" value="1"/>
</dbReference>
<dbReference type="AlphaFoldDB" id="A0A1I4TYV9"/>
<evidence type="ECO:0000259" key="8">
    <source>
        <dbReference type="Pfam" id="PF01551"/>
    </source>
</evidence>
<dbReference type="InterPro" id="IPR011055">
    <property type="entry name" value="Dup_hybrid_motif"/>
</dbReference>
<dbReference type="GO" id="GO:0042834">
    <property type="term" value="F:peptidoglycan binding"/>
    <property type="evidence" value="ECO:0007669"/>
    <property type="project" value="InterPro"/>
</dbReference>
<protein>
    <submittedName>
        <fullName evidence="11">Murein DD-endopeptidase MepM and murein hydrolase activator NlpD, contain LysM domain</fullName>
    </submittedName>
</protein>
<evidence type="ECO:0000313" key="11">
    <source>
        <dbReference type="EMBL" id="SFM81934.1"/>
    </source>
</evidence>
<proteinExistence type="predicted"/>
<reference evidence="12" key="1">
    <citation type="submission" date="2016-10" db="EMBL/GenBank/DDBJ databases">
        <authorList>
            <person name="Varghese N."/>
            <person name="Submissions S."/>
        </authorList>
    </citation>
    <scope>NUCLEOTIDE SEQUENCE [LARGE SCALE GENOMIC DNA]</scope>
    <source>
        <strain evidence="12">DSM 24213</strain>
    </source>
</reference>
<evidence type="ECO:0000256" key="4">
    <source>
        <dbReference type="ARBA" id="ARBA00022723"/>
    </source>
</evidence>
<dbReference type="GO" id="GO:0030313">
    <property type="term" value="C:cell envelope"/>
    <property type="evidence" value="ECO:0007669"/>
    <property type="project" value="UniProtKB-SubCell"/>
</dbReference>
<keyword evidence="7" id="KW-0482">Metalloprotease</keyword>
<sequence>MSQTPTKMPRYPKSHLVAASGIAAALSFFLLAIPSSDVEAHKTFVQLDLQQASPAATSSSLEHELDAVIGEVVTSAALDLHPAHSDETLDTYTAAGDNADALTTSNESEASTPAAEWISLTVASGNTLSVLFNQLGLSASTLHAVINSSKEARRFTRLNVGQVLEFKLDPSGDLLAIRTQVSQLESIRLDRQAETYAFSKDVIEPEVQTRYAYGSISSSLSAAGAEAGISYGMVIELANIFGYDIDFARQIREGDSFELMFEEKLVDGQRVGTNPIMAARFTNRGKTYTAIRYTDKSGVASYYRADGESMRKAFIRTPVEFARISSRFNPNRRHPVLNKIRAHNGVDYAAPTGTPIMATGDGRVVHVGRKGGYGNTVVVSHGRQYQTLYAHMSRYAKGISNGTQVRQGQVIGYVGMTGLATGPHLHYEFLVNGKHVDPLGVKLPASDPIPANEKTAFMALSNRLVASMDSQRSTQLAMLDQ</sequence>
<feature type="domain" description="Opacity-associated protein A LysM-like" evidence="9">
    <location>
        <begin position="116"/>
        <end position="193"/>
    </location>
</feature>
<dbReference type="STRING" id="1720063.SAMN05216217_116100"/>
<evidence type="ECO:0000256" key="7">
    <source>
        <dbReference type="ARBA" id="ARBA00023049"/>
    </source>
</evidence>
<dbReference type="OrthoDB" id="9805070at2"/>
<feature type="domain" description="M23ase beta-sheet core" evidence="8">
    <location>
        <begin position="342"/>
        <end position="438"/>
    </location>
</feature>
<name>A0A1I4TYV9_9GAMM</name>
<dbReference type="Pfam" id="PF01551">
    <property type="entry name" value="Peptidase_M23"/>
    <property type="match status" value="1"/>
</dbReference>
<evidence type="ECO:0000256" key="5">
    <source>
        <dbReference type="ARBA" id="ARBA00022801"/>
    </source>
</evidence>
<evidence type="ECO:0000256" key="2">
    <source>
        <dbReference type="ARBA" id="ARBA00004196"/>
    </source>
</evidence>
<dbReference type="FunFam" id="2.70.70.10:FF:000002">
    <property type="entry name" value="Murein DD-endopeptidase MepM"/>
    <property type="match status" value="1"/>
</dbReference>
<evidence type="ECO:0000313" key="12">
    <source>
        <dbReference type="Proteomes" id="UP000243629"/>
    </source>
</evidence>
<keyword evidence="4" id="KW-0479">Metal-binding</keyword>
<evidence type="ECO:0000256" key="6">
    <source>
        <dbReference type="ARBA" id="ARBA00022833"/>
    </source>
</evidence>
<dbReference type="Pfam" id="PF19425">
    <property type="entry name" value="Csd3_N2"/>
    <property type="match status" value="1"/>
</dbReference>
<gene>
    <name evidence="11" type="ORF">SAMN05216217_116100</name>
</gene>